<keyword evidence="11" id="KW-0170">Cobalt</keyword>
<evidence type="ECO:0000256" key="14">
    <source>
        <dbReference type="ARBA" id="ARBA00046681"/>
    </source>
</evidence>
<dbReference type="GO" id="GO:0050354">
    <property type="term" value="F:triokinase activity"/>
    <property type="evidence" value="ECO:0007669"/>
    <property type="project" value="UniProtKB-EC"/>
</dbReference>
<evidence type="ECO:0000256" key="13">
    <source>
        <dbReference type="ARBA" id="ARBA00045490"/>
    </source>
</evidence>
<evidence type="ECO:0000256" key="6">
    <source>
        <dbReference type="ARBA" id="ARBA00018932"/>
    </source>
</evidence>
<dbReference type="InterPro" id="IPR004006">
    <property type="entry name" value="DhaK_dom"/>
</dbReference>
<comment type="function">
    <text evidence="13">Catalyzes both the phosphorylation of dihydroxyacetone and of glyceraldehyde, and the splitting of ribonucleoside diphosphate-X compounds among which FAD is the best substrate. Represses IFIH1-mediated cellular antiviral response.</text>
</comment>
<evidence type="ECO:0000256" key="3">
    <source>
        <dbReference type="ARBA" id="ARBA00012107"/>
    </source>
</evidence>
<dbReference type="InterPro" id="IPR004007">
    <property type="entry name" value="DhaL_dom"/>
</dbReference>
<dbReference type="GO" id="GO:0019563">
    <property type="term" value="P:glycerol catabolic process"/>
    <property type="evidence" value="ECO:0007669"/>
    <property type="project" value="TreeGrafter"/>
</dbReference>
<dbReference type="Proteomes" id="UP000838412">
    <property type="component" value="Chromosome 4"/>
</dbReference>
<dbReference type="GO" id="GO:0034012">
    <property type="term" value="F:FAD-AMP lyase (cyclizing) activity"/>
    <property type="evidence" value="ECO:0007669"/>
    <property type="project" value="UniProtKB-EC"/>
</dbReference>
<evidence type="ECO:0000256" key="2">
    <source>
        <dbReference type="ARBA" id="ARBA00008757"/>
    </source>
</evidence>
<dbReference type="GO" id="GO:0005829">
    <property type="term" value="C:cytosol"/>
    <property type="evidence" value="ECO:0007669"/>
    <property type="project" value="TreeGrafter"/>
</dbReference>
<dbReference type="Gene3D" id="1.25.40.340">
    <property type="match status" value="1"/>
</dbReference>
<evidence type="ECO:0000259" key="18">
    <source>
        <dbReference type="PROSITE" id="PS51480"/>
    </source>
</evidence>
<comment type="catalytic activity">
    <reaction evidence="17">
        <text>dihydroxyacetone + ATP = dihydroxyacetone phosphate + ADP + H(+)</text>
        <dbReference type="Rhea" id="RHEA:15773"/>
        <dbReference type="ChEBI" id="CHEBI:15378"/>
        <dbReference type="ChEBI" id="CHEBI:16016"/>
        <dbReference type="ChEBI" id="CHEBI:30616"/>
        <dbReference type="ChEBI" id="CHEBI:57642"/>
        <dbReference type="ChEBI" id="CHEBI:456216"/>
        <dbReference type="EC" id="2.7.1.29"/>
    </reaction>
</comment>
<dbReference type="Gene3D" id="3.40.50.10440">
    <property type="entry name" value="Dihydroxyacetone kinase, domain 1"/>
    <property type="match status" value="2"/>
</dbReference>
<dbReference type="GO" id="GO:0004371">
    <property type="term" value="F:glycerone kinase activity"/>
    <property type="evidence" value="ECO:0007669"/>
    <property type="project" value="UniProtKB-EC"/>
</dbReference>
<feature type="domain" description="DhaK" evidence="19">
    <location>
        <begin position="12"/>
        <end position="110"/>
    </location>
</feature>
<comment type="subunit">
    <text evidence="14">Homodimer. Interacts with IFIH1 (via the CARD domains), the interaction is inhibited by viral infection.</text>
</comment>
<dbReference type="SUPFAM" id="SSF82549">
    <property type="entry name" value="DAK1/DegV-like"/>
    <property type="match status" value="2"/>
</dbReference>
<evidence type="ECO:0000256" key="4">
    <source>
        <dbReference type="ARBA" id="ARBA00012110"/>
    </source>
</evidence>
<evidence type="ECO:0000313" key="21">
    <source>
        <dbReference type="Proteomes" id="UP000838412"/>
    </source>
</evidence>
<evidence type="ECO:0000256" key="11">
    <source>
        <dbReference type="ARBA" id="ARBA00023285"/>
    </source>
</evidence>
<evidence type="ECO:0000256" key="10">
    <source>
        <dbReference type="ARBA" id="ARBA00022840"/>
    </source>
</evidence>
<dbReference type="AlphaFoldDB" id="A0A8J9ZX88"/>
<dbReference type="GO" id="GO:0005524">
    <property type="term" value="F:ATP binding"/>
    <property type="evidence" value="ECO:0007669"/>
    <property type="project" value="UniProtKB-KW"/>
</dbReference>
<gene>
    <name evidence="20" type="primary">TKFC</name>
    <name evidence="20" type="ORF">BLAG_LOCUS18289</name>
</gene>
<comment type="similarity">
    <text evidence="2">Belongs to the dihydroxyacetone kinase (DAK) family.</text>
</comment>
<feature type="domain" description="DhaL" evidence="18">
    <location>
        <begin position="813"/>
        <end position="1011"/>
    </location>
</feature>
<evidence type="ECO:0000256" key="8">
    <source>
        <dbReference type="ARBA" id="ARBA00022741"/>
    </source>
</evidence>
<comment type="pathway">
    <text evidence="1">Polyol metabolism; glycerol fermentation; glycerone phosphate from glycerol (oxidative route): step 2/2.</text>
</comment>
<reference evidence="20" key="1">
    <citation type="submission" date="2022-01" db="EMBL/GenBank/DDBJ databases">
        <authorList>
            <person name="Braso-Vives M."/>
        </authorList>
    </citation>
    <scope>NUCLEOTIDE SEQUENCE</scope>
</reference>
<dbReference type="EC" id="2.7.1.28" evidence="4"/>
<dbReference type="Pfam" id="PF02734">
    <property type="entry name" value="Dak2"/>
    <property type="match status" value="1"/>
</dbReference>
<dbReference type="EMBL" id="OV696689">
    <property type="protein sequence ID" value="CAH1263673.1"/>
    <property type="molecule type" value="Genomic_DNA"/>
</dbReference>
<keyword evidence="10" id="KW-0067">ATP-binding</keyword>
<comment type="catalytic activity">
    <reaction evidence="15">
        <text>D-glyceraldehyde + ATP = D-glyceraldehyde 3-phosphate + ADP + H(+)</text>
        <dbReference type="Rhea" id="RHEA:13941"/>
        <dbReference type="ChEBI" id="CHEBI:15378"/>
        <dbReference type="ChEBI" id="CHEBI:17378"/>
        <dbReference type="ChEBI" id="CHEBI:30616"/>
        <dbReference type="ChEBI" id="CHEBI:59776"/>
        <dbReference type="ChEBI" id="CHEBI:456216"/>
        <dbReference type="EC" id="2.7.1.28"/>
    </reaction>
</comment>
<evidence type="ECO:0000256" key="7">
    <source>
        <dbReference type="ARBA" id="ARBA00022679"/>
    </source>
</evidence>
<evidence type="ECO:0000259" key="19">
    <source>
        <dbReference type="PROSITE" id="PS51481"/>
    </source>
</evidence>
<comment type="catalytic activity">
    <reaction evidence="16">
        <text>FAD = riboflavin cyclic-4',5'-phosphate + AMP + H(+)</text>
        <dbReference type="Rhea" id="RHEA:13729"/>
        <dbReference type="ChEBI" id="CHEBI:15378"/>
        <dbReference type="ChEBI" id="CHEBI:57692"/>
        <dbReference type="ChEBI" id="CHEBI:76202"/>
        <dbReference type="ChEBI" id="CHEBI:456215"/>
        <dbReference type="EC" id="4.6.1.15"/>
    </reaction>
</comment>
<dbReference type="FunFam" id="1.25.40.340:FF:000001">
    <property type="entry name" value="Dihydroxyacetone kinase 1"/>
    <property type="match status" value="1"/>
</dbReference>
<dbReference type="FunFam" id="3.30.1180.20:FF:000001">
    <property type="entry name" value="Dihydroxyacetone kinase 1"/>
    <property type="match status" value="1"/>
</dbReference>
<keyword evidence="21" id="KW-1185">Reference proteome</keyword>
<dbReference type="PROSITE" id="PS51480">
    <property type="entry name" value="DHAL"/>
    <property type="match status" value="1"/>
</dbReference>
<sequence length="1016" mass="106629">MAANVGKKLINSKERCVDESLEGTAASHPGLRLLSGHRVMVREDVALVRAAAKVTLLSGGGSGHEPAHAGYIGAGMLTGAIAGSVFTSPPPADILAAIRAVGQGNPGLCVLPHIRAVGLGNPGLCVLPHIRAVGLGNPGLCVLPHIRAVGLGNPGLCVLPHIRAVGLGNPGLYVLPHIRAVGLGNPGLCVLPHIRAVGLGNPGLCVLPHIRAVGQGTQVCVSFHTSGLWDREPRFVCPSAHQGCGTGEPRFVCPSTHQGCGTGEPRFVCPSTHQGCGTGNPGLCVLPHIRAVGQGTQVCVSFHTSALWNRGTQVCVSFHTSGLWDRGTQVCVSFHTSGLWDRGTQVCVSFHTSGLWERGTQVCVPFHTSGLWDWETQLCVSFHTSGLWDRERRFVCPSAHQGCGTGEPRFVCPSAHQGCGTGEPRFVCPSAHQGCGTGNAGLCVLPHIRVVGQGNPGLCVLPHIRAVGQGTQVCVSFHTSGLWDRGTQVCVSFHTSGLWDWGTQVCVSFRTSGLWDWGTQVCVSFRTSGLWDRGTQVSGTLLIVKNYTGDRLNFGMSLERARSEGLYVDMLVVGEDCALTSHDKTAGRRGLAGTIFIHKIAGALAEQGQSLQDIVKVASQAARQMGTIGISLSPCSVPGSEPSFQLQQDEFELGLGIHGEAGCRRQKMTSADDIVSAMLDHMTNPDNSTHLKIPKGSRVALMVNNLGGTSCLELGIVGRAAIKYLESRGVAVERVYTGSFMTSLEMAGVSLTVLHLDDTIKACLDADTSAPAWPRCLPGHSRTSDIYIPAPQHIQAEEGGTTSGQTIQTGQAQLLENVVQRVCDRLIDSEEQLNSLDRASGDGDCGSTMARGAKAILASVSSLPFSCPHALLLHLAAIVEKDMGGSSGALYSLFLTAAARPLQSDTQPTAWCAALHAGIQAITRYGGAEPGDRTMLDPLSAAYSTLSTALSSERNPLQALEEAVKAAERSAQATASMPARAGRASYVSADQLTQPDPGATAVAISIRATHDALKGN</sequence>
<evidence type="ECO:0000256" key="12">
    <source>
        <dbReference type="ARBA" id="ARBA00032426"/>
    </source>
</evidence>
<evidence type="ECO:0000256" key="5">
    <source>
        <dbReference type="ARBA" id="ARBA00012578"/>
    </source>
</evidence>
<evidence type="ECO:0000256" key="16">
    <source>
        <dbReference type="ARBA" id="ARBA00048526"/>
    </source>
</evidence>
<keyword evidence="7" id="KW-0808">Transferase</keyword>
<evidence type="ECO:0000313" key="20">
    <source>
        <dbReference type="EMBL" id="CAH1263673.1"/>
    </source>
</evidence>
<dbReference type="SUPFAM" id="SSF101473">
    <property type="entry name" value="DhaL-like"/>
    <property type="match status" value="1"/>
</dbReference>
<dbReference type="PROSITE" id="PS51481">
    <property type="entry name" value="DHAK"/>
    <property type="match status" value="2"/>
</dbReference>
<dbReference type="PANTHER" id="PTHR28629">
    <property type="entry name" value="TRIOKINASE/FMN CYCLASE"/>
    <property type="match status" value="1"/>
</dbReference>
<evidence type="ECO:0000256" key="15">
    <source>
        <dbReference type="ARBA" id="ARBA00047974"/>
    </source>
</evidence>
<evidence type="ECO:0000256" key="17">
    <source>
        <dbReference type="ARBA" id="ARBA00048898"/>
    </source>
</evidence>
<dbReference type="PANTHER" id="PTHR28629:SF4">
    <property type="entry name" value="TRIOKINASE_FMN CYCLASE"/>
    <property type="match status" value="1"/>
</dbReference>
<proteinExistence type="inferred from homology"/>
<feature type="domain" description="DhaK" evidence="19">
    <location>
        <begin position="423"/>
        <end position="773"/>
    </location>
</feature>
<evidence type="ECO:0000256" key="1">
    <source>
        <dbReference type="ARBA" id="ARBA00004778"/>
    </source>
</evidence>
<dbReference type="OrthoDB" id="1724672at2759"/>
<dbReference type="SMART" id="SM01120">
    <property type="entry name" value="Dak2"/>
    <property type="match status" value="1"/>
</dbReference>
<dbReference type="InterPro" id="IPR036117">
    <property type="entry name" value="DhaL_dom_sf"/>
</dbReference>
<dbReference type="InterPro" id="IPR050861">
    <property type="entry name" value="Dihydroxyacetone_Kinase"/>
</dbReference>
<name>A0A8J9ZX88_BRALA</name>
<keyword evidence="8" id="KW-0547">Nucleotide-binding</keyword>
<organism evidence="20 21">
    <name type="scientific">Branchiostoma lanceolatum</name>
    <name type="common">Common lancelet</name>
    <name type="synonym">Amphioxus lanceolatum</name>
    <dbReference type="NCBI Taxonomy" id="7740"/>
    <lineage>
        <taxon>Eukaryota</taxon>
        <taxon>Metazoa</taxon>
        <taxon>Chordata</taxon>
        <taxon>Cephalochordata</taxon>
        <taxon>Leptocardii</taxon>
        <taxon>Amphioxiformes</taxon>
        <taxon>Branchiostomatidae</taxon>
        <taxon>Branchiostoma</taxon>
    </lineage>
</organism>
<accession>A0A8J9ZX88</accession>
<dbReference type="Gene3D" id="3.30.1180.20">
    <property type="entry name" value="Dihydroxyacetone kinase, domain 2"/>
    <property type="match status" value="1"/>
</dbReference>
<keyword evidence="9" id="KW-0418">Kinase</keyword>
<evidence type="ECO:0000256" key="9">
    <source>
        <dbReference type="ARBA" id="ARBA00022777"/>
    </source>
</evidence>
<protein>
    <recommendedName>
        <fullName evidence="6">Triokinase/FMN cyclase</fullName>
        <ecNumber evidence="4">2.7.1.28</ecNumber>
        <ecNumber evidence="3">2.7.1.29</ecNumber>
        <ecNumber evidence="5">4.6.1.15</ecNumber>
    </recommendedName>
    <alternativeName>
        <fullName evidence="12">Bifunctional ATP-dependent dihydroxyacetone kinase/FAD-AMP lyase (cyclizing)</fullName>
    </alternativeName>
</protein>
<dbReference type="EC" id="2.7.1.29" evidence="3"/>
<dbReference type="EC" id="4.6.1.15" evidence="5"/>
<dbReference type="Pfam" id="PF02733">
    <property type="entry name" value="Dak1"/>
    <property type="match status" value="2"/>
</dbReference>